<proteinExistence type="predicted"/>
<feature type="region of interest" description="Disordered" evidence="1">
    <location>
        <begin position="56"/>
        <end position="77"/>
    </location>
</feature>
<evidence type="ECO:0000313" key="3">
    <source>
        <dbReference type="Proteomes" id="UP001152622"/>
    </source>
</evidence>
<gene>
    <name evidence="2" type="ORF">SKAU_G00319530</name>
</gene>
<name>A0A9Q1ENL4_SYNKA</name>
<evidence type="ECO:0000313" key="2">
    <source>
        <dbReference type="EMBL" id="KAJ8342025.1"/>
    </source>
</evidence>
<accession>A0A9Q1ENL4</accession>
<dbReference type="AlphaFoldDB" id="A0A9Q1ENL4"/>
<organism evidence="2 3">
    <name type="scientific">Synaphobranchus kaupii</name>
    <name type="common">Kaup's arrowtooth eel</name>
    <dbReference type="NCBI Taxonomy" id="118154"/>
    <lineage>
        <taxon>Eukaryota</taxon>
        <taxon>Metazoa</taxon>
        <taxon>Chordata</taxon>
        <taxon>Craniata</taxon>
        <taxon>Vertebrata</taxon>
        <taxon>Euteleostomi</taxon>
        <taxon>Actinopterygii</taxon>
        <taxon>Neopterygii</taxon>
        <taxon>Teleostei</taxon>
        <taxon>Anguilliformes</taxon>
        <taxon>Synaphobranchidae</taxon>
        <taxon>Synaphobranchus</taxon>
    </lineage>
</organism>
<protein>
    <submittedName>
        <fullName evidence="2">Uncharacterized protein</fullName>
    </submittedName>
</protein>
<dbReference type="Proteomes" id="UP001152622">
    <property type="component" value="Chromosome 14"/>
</dbReference>
<evidence type="ECO:0000256" key="1">
    <source>
        <dbReference type="SAM" id="MobiDB-lite"/>
    </source>
</evidence>
<keyword evidence="3" id="KW-1185">Reference proteome</keyword>
<sequence length="77" mass="8855">MGRFSPDISTPWQCFSTDQHWHSRHDDRFNERALVTPSQPREAAYLTLPNCMGHATLKPRRDRRDSSAMIGPGVFGR</sequence>
<reference evidence="2" key="1">
    <citation type="journal article" date="2023" name="Science">
        <title>Genome structures resolve the early diversification of teleost fishes.</title>
        <authorList>
            <person name="Parey E."/>
            <person name="Louis A."/>
            <person name="Montfort J."/>
            <person name="Bouchez O."/>
            <person name="Roques C."/>
            <person name="Iampietro C."/>
            <person name="Lluch J."/>
            <person name="Castinel A."/>
            <person name="Donnadieu C."/>
            <person name="Desvignes T."/>
            <person name="Floi Bucao C."/>
            <person name="Jouanno E."/>
            <person name="Wen M."/>
            <person name="Mejri S."/>
            <person name="Dirks R."/>
            <person name="Jansen H."/>
            <person name="Henkel C."/>
            <person name="Chen W.J."/>
            <person name="Zahm M."/>
            <person name="Cabau C."/>
            <person name="Klopp C."/>
            <person name="Thompson A.W."/>
            <person name="Robinson-Rechavi M."/>
            <person name="Braasch I."/>
            <person name="Lecointre G."/>
            <person name="Bobe J."/>
            <person name="Postlethwait J.H."/>
            <person name="Berthelot C."/>
            <person name="Roest Crollius H."/>
            <person name="Guiguen Y."/>
        </authorList>
    </citation>
    <scope>NUCLEOTIDE SEQUENCE</scope>
    <source>
        <strain evidence="2">WJC10195</strain>
    </source>
</reference>
<comment type="caution">
    <text evidence="2">The sequence shown here is derived from an EMBL/GenBank/DDBJ whole genome shotgun (WGS) entry which is preliminary data.</text>
</comment>
<dbReference type="EMBL" id="JAINUF010000014">
    <property type="protein sequence ID" value="KAJ8342025.1"/>
    <property type="molecule type" value="Genomic_DNA"/>
</dbReference>